<name>L7V558_MYCL1</name>
<dbReference type="HOGENOM" id="CLU_3063676_0_0_11"/>
<proteinExistence type="predicted"/>
<dbReference type="KEGG" id="mli:MULP_01315"/>
<dbReference type="Proteomes" id="UP000011157">
    <property type="component" value="Chromosome"/>
</dbReference>
<dbReference type="PATRIC" id="fig|459424.11.peg.1350"/>
<organism evidence="1 2">
    <name type="scientific">Mycobacterium liflandii (strain 128FXT)</name>
    <dbReference type="NCBI Taxonomy" id="459424"/>
    <lineage>
        <taxon>Bacteria</taxon>
        <taxon>Bacillati</taxon>
        <taxon>Actinomycetota</taxon>
        <taxon>Actinomycetes</taxon>
        <taxon>Mycobacteriales</taxon>
        <taxon>Mycobacteriaceae</taxon>
        <taxon>Mycobacterium</taxon>
        <taxon>Mycobacterium ulcerans group</taxon>
    </lineage>
</organism>
<dbReference type="AlphaFoldDB" id="L7V558"/>
<reference evidence="1 2" key="1">
    <citation type="journal article" date="2013" name="J. Bacteriol.">
        <title>Complete Genome Sequence of the Frog Pathogen Mycobacterium ulcerans Ecovar Liflandii.</title>
        <authorList>
            <person name="Tobias N.J."/>
            <person name="Doig K.D."/>
            <person name="Medema M.H."/>
            <person name="Chen H."/>
            <person name="Haring V."/>
            <person name="Moore R."/>
            <person name="Seemann T."/>
            <person name="Stinear T.P."/>
        </authorList>
    </citation>
    <scope>NUCLEOTIDE SEQUENCE [LARGE SCALE GENOMIC DNA]</scope>
    <source>
        <strain evidence="1 2">128FXT</strain>
    </source>
</reference>
<gene>
    <name evidence="1" type="ordered locus">MULP_01315</name>
</gene>
<dbReference type="EMBL" id="CP003899">
    <property type="protein sequence ID" value="AGC61297.1"/>
    <property type="molecule type" value="Genomic_DNA"/>
</dbReference>
<keyword evidence="2" id="KW-1185">Reference proteome</keyword>
<accession>L7V558</accession>
<evidence type="ECO:0000313" key="2">
    <source>
        <dbReference type="Proteomes" id="UP000011157"/>
    </source>
</evidence>
<evidence type="ECO:0000313" key="1">
    <source>
        <dbReference type="EMBL" id="AGC61297.1"/>
    </source>
</evidence>
<sequence length="53" mass="6085">MPIVRLVRYIGSCFRFSSIWAEIEAWAKISSLYTEVVKNVANNGRPEPSRTIK</sequence>
<protein>
    <submittedName>
        <fullName evidence="1">Uncharacterized protein</fullName>
    </submittedName>
</protein>